<dbReference type="FunFam" id="3.40.50.10490:FF:000004">
    <property type="entry name" value="Glucose-6-phosphate isomerase"/>
    <property type="match status" value="1"/>
</dbReference>
<dbReference type="InterPro" id="IPR018189">
    <property type="entry name" value="Phosphoglucose_isomerase_CS"/>
</dbReference>
<dbReference type="GO" id="GO:0097367">
    <property type="term" value="F:carbohydrate derivative binding"/>
    <property type="evidence" value="ECO:0007669"/>
    <property type="project" value="InterPro"/>
</dbReference>
<evidence type="ECO:0000313" key="10">
    <source>
        <dbReference type="Proteomes" id="UP000525336"/>
    </source>
</evidence>
<evidence type="ECO:0000256" key="2">
    <source>
        <dbReference type="ARBA" id="ARBA00006604"/>
    </source>
</evidence>
<comment type="catalytic activity">
    <reaction evidence="6 7 8">
        <text>alpha-D-glucose 6-phosphate = beta-D-fructose 6-phosphate</text>
        <dbReference type="Rhea" id="RHEA:11816"/>
        <dbReference type="ChEBI" id="CHEBI:57634"/>
        <dbReference type="ChEBI" id="CHEBI:58225"/>
        <dbReference type="EC" id="5.3.1.9"/>
    </reaction>
</comment>
<dbReference type="NCBIfam" id="NF001211">
    <property type="entry name" value="PRK00179.1"/>
    <property type="match status" value="1"/>
</dbReference>
<feature type="active site" description="Proton donor" evidence="7">
    <location>
        <position position="356"/>
    </location>
</feature>
<dbReference type="Proteomes" id="UP000525336">
    <property type="component" value="Unassembled WGS sequence"/>
</dbReference>
<evidence type="ECO:0000256" key="4">
    <source>
        <dbReference type="ARBA" id="ARBA00023152"/>
    </source>
</evidence>
<keyword evidence="3 7" id="KW-0312">Gluconeogenesis</keyword>
<dbReference type="EMBL" id="VTXW01000025">
    <property type="protein sequence ID" value="NOH35597.1"/>
    <property type="molecule type" value="Genomic_DNA"/>
</dbReference>
<dbReference type="CDD" id="cd05015">
    <property type="entry name" value="SIS_PGI_1"/>
    <property type="match status" value="1"/>
</dbReference>
<keyword evidence="4 7" id="KW-0324">Glycolysis</keyword>
<dbReference type="GO" id="GO:0006096">
    <property type="term" value="P:glycolytic process"/>
    <property type="evidence" value="ECO:0007669"/>
    <property type="project" value="UniProtKB-UniRule"/>
</dbReference>
<keyword evidence="5 7" id="KW-0413">Isomerase</keyword>
<dbReference type="PANTHER" id="PTHR11469">
    <property type="entry name" value="GLUCOSE-6-PHOSPHATE ISOMERASE"/>
    <property type="match status" value="1"/>
</dbReference>
<dbReference type="PANTHER" id="PTHR11469:SF1">
    <property type="entry name" value="GLUCOSE-6-PHOSPHATE ISOMERASE"/>
    <property type="match status" value="1"/>
</dbReference>
<dbReference type="GO" id="GO:0048029">
    <property type="term" value="F:monosaccharide binding"/>
    <property type="evidence" value="ECO:0007669"/>
    <property type="project" value="TreeGrafter"/>
</dbReference>
<dbReference type="UniPathway" id="UPA00138"/>
<dbReference type="Gene3D" id="3.40.50.10490">
    <property type="entry name" value="Glucose-6-phosphate isomerase like protein, domain 1"/>
    <property type="match status" value="2"/>
</dbReference>
<evidence type="ECO:0000256" key="5">
    <source>
        <dbReference type="ARBA" id="ARBA00023235"/>
    </source>
</evidence>
<comment type="pathway">
    <text evidence="7">Carbohydrate biosynthesis; gluconeogenesis.</text>
</comment>
<dbReference type="InterPro" id="IPR001672">
    <property type="entry name" value="G6P_Isomerase"/>
</dbReference>
<dbReference type="Pfam" id="PF00342">
    <property type="entry name" value="PGI"/>
    <property type="match status" value="1"/>
</dbReference>
<evidence type="ECO:0000256" key="1">
    <source>
        <dbReference type="ARBA" id="ARBA00004926"/>
    </source>
</evidence>
<dbReference type="PROSITE" id="PS51463">
    <property type="entry name" value="P_GLUCOSE_ISOMERASE_3"/>
    <property type="match status" value="1"/>
</dbReference>
<dbReference type="InterPro" id="IPR035482">
    <property type="entry name" value="SIS_PGI_2"/>
</dbReference>
<dbReference type="UniPathway" id="UPA00109">
    <property type="reaction ID" value="UER00181"/>
</dbReference>
<dbReference type="GO" id="GO:0005829">
    <property type="term" value="C:cytosol"/>
    <property type="evidence" value="ECO:0007669"/>
    <property type="project" value="TreeGrafter"/>
</dbReference>
<dbReference type="GO" id="GO:0006094">
    <property type="term" value="P:gluconeogenesis"/>
    <property type="evidence" value="ECO:0007669"/>
    <property type="project" value="UniProtKB-UniRule"/>
</dbReference>
<dbReference type="InterPro" id="IPR035476">
    <property type="entry name" value="SIS_PGI_1"/>
</dbReference>
<comment type="similarity">
    <text evidence="2 7 8">Belongs to the GPI family.</text>
</comment>
<organism evidence="9 10">
    <name type="scientific">Vibrio chagasii</name>
    <dbReference type="NCBI Taxonomy" id="170679"/>
    <lineage>
        <taxon>Bacteria</taxon>
        <taxon>Pseudomonadati</taxon>
        <taxon>Pseudomonadota</taxon>
        <taxon>Gammaproteobacteria</taxon>
        <taxon>Vibrionales</taxon>
        <taxon>Vibrionaceae</taxon>
        <taxon>Vibrio</taxon>
    </lineage>
</organism>
<dbReference type="PROSITE" id="PS00765">
    <property type="entry name" value="P_GLUCOSE_ISOMERASE_1"/>
    <property type="match status" value="1"/>
</dbReference>
<dbReference type="GO" id="GO:0051156">
    <property type="term" value="P:glucose 6-phosphate metabolic process"/>
    <property type="evidence" value="ECO:0007669"/>
    <property type="project" value="TreeGrafter"/>
</dbReference>
<evidence type="ECO:0000256" key="3">
    <source>
        <dbReference type="ARBA" id="ARBA00022432"/>
    </source>
</evidence>
<dbReference type="FunFam" id="1.10.1390.10:FF:000001">
    <property type="entry name" value="Glucose-6-phosphate isomerase"/>
    <property type="match status" value="1"/>
</dbReference>
<sequence>MLKNINPTQTQAWKALTAHFESAQDMDMKELFAQDAKRFESFSTRFGSDILVDYSKNLIDAETMQHLFALANETEVKSAIEAMFSGDAINKTEGRSVLHTALRNRSDKPVMVDGKDVMPAVNAVLAKMELFTHRIVSGEWKGYTGKEITDVVNIGIGGSDLGPYMVTEALTPYKTRLNMHFVSNVDGTHIVETLKSLNPETTLFLVASKTFTTQETMTNAHSARDWFLAEAGDEAHVAKHFAALSTNATAVAEFGIDTDNMFEFWDWVGGRYSLWSAIGLSISLSVGFDNFVELLEGAHEMDNHFASTEFESNIPVILALIGIWYNNFHGAESEAILPYDQYMHRFAAYFQQGNMESNGKFVDREGNPVEYQTGPIIWGEPGTNGQHAFYQLIHQGTKLIPSDFIAPAISHNPASDHHQKLMSNFFAQTEALAFGKTKETVEAEFLAAGKTAEEVAELVPFKVFEGNRPTNSILVKQITPRSLGNLIAMYEHKIFVQGVIWNIFSFDQWGVELGKQLANQILPELADDAEVTSHDSSTNGLINAFKALKA</sequence>
<dbReference type="Gene3D" id="1.10.1390.10">
    <property type="match status" value="1"/>
</dbReference>
<dbReference type="PROSITE" id="PS00174">
    <property type="entry name" value="P_GLUCOSE_ISOMERASE_2"/>
    <property type="match status" value="1"/>
</dbReference>
<gene>
    <name evidence="7" type="primary">pgi</name>
    <name evidence="9" type="ORF">F0245_19925</name>
</gene>
<comment type="function">
    <text evidence="7">Catalyzes the reversible isomerization of glucose-6-phosphate to fructose-6-phosphate.</text>
</comment>
<comment type="caution">
    <text evidence="9">The sequence shown here is derived from an EMBL/GenBank/DDBJ whole genome shotgun (WGS) entry which is preliminary data.</text>
</comment>
<dbReference type="RefSeq" id="WP_102422989.1">
    <property type="nucleotide sequence ID" value="NZ_CAJFAD010000024.1"/>
</dbReference>
<accession>A0A7Y3YS41</accession>
<reference evidence="9 10" key="1">
    <citation type="submission" date="2019-09" db="EMBL/GenBank/DDBJ databases">
        <title>Draft genome sequencing and comparative genomics of hatchery-associated Vibrios.</title>
        <authorList>
            <person name="Kehlet-Delgado H."/>
            <person name="Mueller R.S."/>
        </authorList>
    </citation>
    <scope>NUCLEOTIDE SEQUENCE [LARGE SCALE GENOMIC DNA]</scope>
    <source>
        <strain evidence="9 10">00-90-10</strain>
    </source>
</reference>
<dbReference type="GO" id="GO:0004347">
    <property type="term" value="F:glucose-6-phosphate isomerase activity"/>
    <property type="evidence" value="ECO:0007669"/>
    <property type="project" value="UniProtKB-UniRule"/>
</dbReference>
<protein>
    <recommendedName>
        <fullName evidence="7">Glucose-6-phosphate isomerase</fullName>
        <shortName evidence="7">GPI</shortName>
        <ecNumber evidence="7">5.3.1.9</ecNumber>
    </recommendedName>
    <alternativeName>
        <fullName evidence="7">Phosphoglucose isomerase</fullName>
        <shortName evidence="7">PGI</shortName>
    </alternativeName>
    <alternativeName>
        <fullName evidence="7">Phosphohexose isomerase</fullName>
        <shortName evidence="7">PHI</shortName>
    </alternativeName>
</protein>
<dbReference type="SUPFAM" id="SSF53697">
    <property type="entry name" value="SIS domain"/>
    <property type="match status" value="1"/>
</dbReference>
<comment type="subcellular location">
    <subcellularLocation>
        <location evidence="7">Cytoplasm</location>
    </subcellularLocation>
</comment>
<name>A0A7Y3YS41_9VIBR</name>
<dbReference type="HAMAP" id="MF_00473">
    <property type="entry name" value="G6P_isomerase"/>
    <property type="match status" value="1"/>
</dbReference>
<dbReference type="PRINTS" id="PR00662">
    <property type="entry name" value="G6PISOMERASE"/>
</dbReference>
<proteinExistence type="inferred from homology"/>
<dbReference type="EC" id="5.3.1.9" evidence="7"/>
<dbReference type="InterPro" id="IPR023096">
    <property type="entry name" value="G6P_Isomerase_C"/>
</dbReference>
<feature type="active site" evidence="7">
    <location>
        <position position="515"/>
    </location>
</feature>
<evidence type="ECO:0000256" key="7">
    <source>
        <dbReference type="HAMAP-Rule" id="MF_00473"/>
    </source>
</evidence>
<evidence type="ECO:0000256" key="8">
    <source>
        <dbReference type="RuleBase" id="RU000612"/>
    </source>
</evidence>
<dbReference type="InterPro" id="IPR046348">
    <property type="entry name" value="SIS_dom_sf"/>
</dbReference>
<evidence type="ECO:0000313" key="9">
    <source>
        <dbReference type="EMBL" id="NOH35597.1"/>
    </source>
</evidence>
<dbReference type="AlphaFoldDB" id="A0A7Y3YS41"/>
<keyword evidence="7" id="KW-0963">Cytoplasm</keyword>
<evidence type="ECO:0000256" key="6">
    <source>
        <dbReference type="ARBA" id="ARBA00029321"/>
    </source>
</evidence>
<feature type="active site" evidence="7">
    <location>
        <position position="387"/>
    </location>
</feature>
<comment type="pathway">
    <text evidence="1 7 8">Carbohydrate degradation; glycolysis; D-glyceraldehyde 3-phosphate and glycerone phosphate from D-glucose: step 2/4.</text>
</comment>
<dbReference type="CDD" id="cd05016">
    <property type="entry name" value="SIS_PGI_2"/>
    <property type="match status" value="1"/>
</dbReference>